<dbReference type="AlphaFoldDB" id="A0A4Y2C3B1"/>
<dbReference type="OrthoDB" id="9996331at2759"/>
<evidence type="ECO:0000313" key="2">
    <source>
        <dbReference type="Proteomes" id="UP000499080"/>
    </source>
</evidence>
<proteinExistence type="predicted"/>
<gene>
    <name evidence="1" type="ORF">AVEN_188267_1</name>
</gene>
<keyword evidence="2" id="KW-1185">Reference proteome</keyword>
<reference evidence="1 2" key="1">
    <citation type="journal article" date="2019" name="Sci. Rep.">
        <title>Orb-weaving spider Araneus ventricosus genome elucidates the spidroin gene catalogue.</title>
        <authorList>
            <person name="Kono N."/>
            <person name="Nakamura H."/>
            <person name="Ohtoshi R."/>
            <person name="Moran D.A.P."/>
            <person name="Shinohara A."/>
            <person name="Yoshida Y."/>
            <person name="Fujiwara M."/>
            <person name="Mori M."/>
            <person name="Tomita M."/>
            <person name="Arakawa K."/>
        </authorList>
    </citation>
    <scope>NUCLEOTIDE SEQUENCE [LARGE SCALE GENOMIC DNA]</scope>
</reference>
<comment type="caution">
    <text evidence="1">The sequence shown here is derived from an EMBL/GenBank/DDBJ whole genome shotgun (WGS) entry which is preliminary data.</text>
</comment>
<protein>
    <submittedName>
        <fullName evidence="1">Uncharacterized protein</fullName>
    </submittedName>
</protein>
<dbReference type="Proteomes" id="UP000499080">
    <property type="component" value="Unassembled WGS sequence"/>
</dbReference>
<accession>A0A4Y2C3B1</accession>
<dbReference type="EMBL" id="BGPR01085327">
    <property type="protein sequence ID" value="GBL98960.1"/>
    <property type="molecule type" value="Genomic_DNA"/>
</dbReference>
<sequence>MHRSFTDESRFSSEHEILSAHMGEKTRDLCHHLPSNVRVIVTIMAEGVSVSAGIMLDVLNTSPCLFERGTVTGVRYGGMRSEALYSCLFRGAVGP</sequence>
<name>A0A4Y2C3B1_ARAVE</name>
<evidence type="ECO:0000313" key="1">
    <source>
        <dbReference type="EMBL" id="GBL98960.1"/>
    </source>
</evidence>
<organism evidence="1 2">
    <name type="scientific">Araneus ventricosus</name>
    <name type="common">Orbweaver spider</name>
    <name type="synonym">Epeira ventricosa</name>
    <dbReference type="NCBI Taxonomy" id="182803"/>
    <lineage>
        <taxon>Eukaryota</taxon>
        <taxon>Metazoa</taxon>
        <taxon>Ecdysozoa</taxon>
        <taxon>Arthropoda</taxon>
        <taxon>Chelicerata</taxon>
        <taxon>Arachnida</taxon>
        <taxon>Araneae</taxon>
        <taxon>Araneomorphae</taxon>
        <taxon>Entelegynae</taxon>
        <taxon>Araneoidea</taxon>
        <taxon>Araneidae</taxon>
        <taxon>Araneus</taxon>
    </lineage>
</organism>